<feature type="compositionally biased region" description="Low complexity" evidence="2">
    <location>
        <begin position="185"/>
        <end position="223"/>
    </location>
</feature>
<dbReference type="AlphaFoldDB" id="A0A0D7BUA7"/>
<dbReference type="InterPro" id="IPR007751">
    <property type="entry name" value="DUF676_lipase-like"/>
</dbReference>
<name>A0A0D7BUA7_9AGAR</name>
<evidence type="ECO:0000313" key="4">
    <source>
        <dbReference type="EMBL" id="KIY73825.1"/>
    </source>
</evidence>
<evidence type="ECO:0000259" key="3">
    <source>
        <dbReference type="Pfam" id="PF05057"/>
    </source>
</evidence>
<dbReference type="Pfam" id="PF05057">
    <property type="entry name" value="DUF676"/>
    <property type="match status" value="1"/>
</dbReference>
<dbReference type="OrthoDB" id="3248508at2759"/>
<dbReference type="EMBL" id="KN880433">
    <property type="protein sequence ID" value="KIY73825.1"/>
    <property type="molecule type" value="Genomic_DNA"/>
</dbReference>
<accession>A0A0D7BUA7</accession>
<dbReference type="InterPro" id="IPR029058">
    <property type="entry name" value="AB_hydrolase_fold"/>
</dbReference>
<proteinExistence type="inferred from homology"/>
<dbReference type="PANTHER" id="PTHR47842:SF3">
    <property type="entry name" value="DUF676 DOMAIN-CONTAINING PROTEIN"/>
    <property type="match status" value="1"/>
</dbReference>
<dbReference type="PANTHER" id="PTHR47842">
    <property type="entry name" value="EXPRESSED PROTEIN"/>
    <property type="match status" value="1"/>
</dbReference>
<feature type="domain" description="DUF676" evidence="3">
    <location>
        <begin position="6"/>
        <end position="122"/>
    </location>
</feature>
<comment type="similarity">
    <text evidence="1">Belongs to the putative lipase ROG1 family.</text>
</comment>
<evidence type="ECO:0000313" key="5">
    <source>
        <dbReference type="Proteomes" id="UP000054007"/>
    </source>
</evidence>
<dbReference type="Proteomes" id="UP000054007">
    <property type="component" value="Unassembled WGS sequence"/>
</dbReference>
<reference evidence="4 5" key="1">
    <citation type="journal article" date="2015" name="Fungal Genet. Biol.">
        <title>Evolution of novel wood decay mechanisms in Agaricales revealed by the genome sequences of Fistulina hepatica and Cylindrobasidium torrendii.</title>
        <authorList>
            <person name="Floudas D."/>
            <person name="Held B.W."/>
            <person name="Riley R."/>
            <person name="Nagy L.G."/>
            <person name="Koehler G."/>
            <person name="Ransdell A.S."/>
            <person name="Younus H."/>
            <person name="Chow J."/>
            <person name="Chiniquy J."/>
            <person name="Lipzen A."/>
            <person name="Tritt A."/>
            <person name="Sun H."/>
            <person name="Haridas S."/>
            <person name="LaButti K."/>
            <person name="Ohm R.A."/>
            <person name="Kues U."/>
            <person name="Blanchette R.A."/>
            <person name="Grigoriev I.V."/>
            <person name="Minto R.E."/>
            <person name="Hibbett D.S."/>
        </authorList>
    </citation>
    <scope>NUCLEOTIDE SEQUENCE [LARGE SCALE GENOMIC DNA]</scope>
    <source>
        <strain evidence="4 5">FP15055 ss-10</strain>
    </source>
</reference>
<dbReference type="Gene3D" id="3.40.50.1820">
    <property type="entry name" value="alpha/beta hydrolase"/>
    <property type="match status" value="1"/>
</dbReference>
<evidence type="ECO:0000256" key="1">
    <source>
        <dbReference type="ARBA" id="ARBA00007920"/>
    </source>
</evidence>
<protein>
    <recommendedName>
        <fullName evidence="3">DUF676 domain-containing protein</fullName>
    </recommendedName>
</protein>
<evidence type="ECO:0000256" key="2">
    <source>
        <dbReference type="SAM" id="MobiDB-lite"/>
    </source>
</evidence>
<keyword evidence="5" id="KW-1185">Reference proteome</keyword>
<dbReference type="SUPFAM" id="SSF53474">
    <property type="entry name" value="alpha/beta-Hydrolases"/>
    <property type="match status" value="1"/>
</dbReference>
<feature type="region of interest" description="Disordered" evidence="2">
    <location>
        <begin position="168"/>
        <end position="223"/>
    </location>
</feature>
<gene>
    <name evidence="4" type="ORF">CYLTODRAFT_484973</name>
</gene>
<dbReference type="STRING" id="1314674.A0A0D7BUA7"/>
<sequence length="442" mass="48757">MSKTVHIIYVHGFNGDETTFQSFPMDMQHYLTQHIPPQLGITVKSSLYPTYKSRKSIATGVNNILHWLNTQPSGPVILIGHSMGGLLVAEAATHMSNNPSTSTKPRRIMGVIAFDTPYLGMHPHVVVTGIQSLFQNDADKKTESEVNDDTVNIVDKRVTNNWDEYKKSLPEHGSIQGHGRLSPLPDNASSTDNASSSRLSLSSRASSILPSPSSSSSPSSLTSRASSFLGRSTAFLDKAQDRALTLIDTHADEPLVRWLRKHSDEPFSAAKTWGIEHFQFGSSMFDPAGLKKRYTTLVAWKGPWVNYWTVVNPQESQDESTTHPEAQEADNNQALLENGMVGEIASEYGDKPLSKDQEKQLSKLNKTEKDTKKPKVPRHFVVLPNGIASILGGEANWEKVVIGGVKDEVGAHVGLFIRGQNLDYDGLVDRVGQKLISWMRDM</sequence>
<organism evidence="4 5">
    <name type="scientific">Cylindrobasidium torrendii FP15055 ss-10</name>
    <dbReference type="NCBI Taxonomy" id="1314674"/>
    <lineage>
        <taxon>Eukaryota</taxon>
        <taxon>Fungi</taxon>
        <taxon>Dikarya</taxon>
        <taxon>Basidiomycota</taxon>
        <taxon>Agaricomycotina</taxon>
        <taxon>Agaricomycetes</taxon>
        <taxon>Agaricomycetidae</taxon>
        <taxon>Agaricales</taxon>
        <taxon>Marasmiineae</taxon>
        <taxon>Physalacriaceae</taxon>
        <taxon>Cylindrobasidium</taxon>
    </lineage>
</organism>